<evidence type="ECO:0000256" key="1">
    <source>
        <dbReference type="SAM" id="Phobius"/>
    </source>
</evidence>
<protein>
    <submittedName>
        <fullName evidence="2">ATP synthase F0 subunit 8</fullName>
    </submittedName>
</protein>
<keyword evidence="2" id="KW-0496">Mitochondrion</keyword>
<dbReference type="AlphaFoldDB" id="A0A2P1CLS9"/>
<name>A0A2P1CLS9_9HEMI</name>
<reference evidence="2" key="1">
    <citation type="journal article" date="2018" name="Cladistics">
        <title>Phylogeny and the colourful history of jewel bugs (Insecta: Hemiptera: Scutelleridae).</title>
        <authorList>
            <person name="Wu Y."/>
            <person name="Redei D."/>
            <person name="Eger J."/>
            <person name="Wang Y."/>
            <person name="Wu H."/>
            <person name="Carapezza A."/>
            <person name="Kment P."/>
            <person name="Cai B."/>
            <person name="Sun X."/>
            <person name="Guo P."/>
            <person name="Luo J."/>
            <person name="Xie Q."/>
        </authorList>
    </citation>
    <scope>NUCLEOTIDE SEQUENCE</scope>
</reference>
<geneLocation type="mitochondrion" evidence="2"/>
<accession>A0A2P1CLS9</accession>
<keyword evidence="1" id="KW-0812">Transmembrane</keyword>
<dbReference type="EMBL" id="MF173644">
    <property type="protein sequence ID" value="AVJ52288.1"/>
    <property type="molecule type" value="Genomic_DNA"/>
</dbReference>
<feature type="transmembrane region" description="Helical" evidence="1">
    <location>
        <begin position="12"/>
        <end position="30"/>
    </location>
</feature>
<gene>
    <name evidence="2" type="primary">ATP8</name>
</gene>
<organism evidence="2">
    <name type="scientific">Odontotarsus robustus</name>
    <dbReference type="NCBI Taxonomy" id="2080377"/>
    <lineage>
        <taxon>Eukaryota</taxon>
        <taxon>Metazoa</taxon>
        <taxon>Ecdysozoa</taxon>
        <taxon>Arthropoda</taxon>
        <taxon>Hexapoda</taxon>
        <taxon>Insecta</taxon>
        <taxon>Pterygota</taxon>
        <taxon>Neoptera</taxon>
        <taxon>Paraneoptera</taxon>
        <taxon>Hemiptera</taxon>
        <taxon>Heteroptera</taxon>
        <taxon>Panheteroptera</taxon>
        <taxon>Pentatomomorpha</taxon>
        <taxon>Pentatomoidea</taxon>
        <taxon>Scutelleridae</taxon>
        <taxon>Odontotarsinae</taxon>
        <taxon>Odontotarsus</taxon>
    </lineage>
</organism>
<keyword evidence="1" id="KW-0472">Membrane</keyword>
<evidence type="ECO:0000313" key="2">
    <source>
        <dbReference type="EMBL" id="AVJ52288.1"/>
    </source>
</evidence>
<keyword evidence="1" id="KW-1133">Transmembrane helix</keyword>
<sequence length="52" mass="6264">MPQMAPLYWELLFFLFIMSMIIMSTIIYHVPKISKISGSTEQRSINQINWKW</sequence>
<proteinExistence type="predicted"/>